<evidence type="ECO:0000256" key="2">
    <source>
        <dbReference type="ARBA" id="ARBA00035032"/>
    </source>
</evidence>
<dbReference type="InterPro" id="IPR012337">
    <property type="entry name" value="RNaseH-like_sf"/>
</dbReference>
<evidence type="ECO:0000256" key="1">
    <source>
        <dbReference type="ARBA" id="ARBA00035012"/>
    </source>
</evidence>
<comment type="caution">
    <text evidence="4">The sequence shown here is derived from an EMBL/GenBank/DDBJ whole genome shotgun (WGS) entry which is preliminary data.</text>
</comment>
<evidence type="ECO:0000259" key="3">
    <source>
        <dbReference type="SMART" id="SM00950"/>
    </source>
</evidence>
<name>A0A841MCN1_9BACT</name>
<proteinExistence type="inferred from homology"/>
<dbReference type="RefSeq" id="WP_184492457.1">
    <property type="nucleotide sequence ID" value="NZ_JACIJO010000001.1"/>
</dbReference>
<dbReference type="InterPro" id="IPR036397">
    <property type="entry name" value="RNaseH_sf"/>
</dbReference>
<evidence type="ECO:0000313" key="5">
    <source>
        <dbReference type="Proteomes" id="UP000588604"/>
    </source>
</evidence>
<dbReference type="SMR" id="A0A841MCN1"/>
<comment type="similarity">
    <text evidence="1">Belongs to the argonaute family. Long pAgo subfamily.</text>
</comment>
<dbReference type="SMART" id="SM00950">
    <property type="entry name" value="Piwi"/>
    <property type="match status" value="1"/>
</dbReference>
<dbReference type="InterPro" id="IPR003165">
    <property type="entry name" value="Piwi"/>
</dbReference>
<dbReference type="Proteomes" id="UP000588604">
    <property type="component" value="Unassembled WGS sequence"/>
</dbReference>
<feature type="domain" description="Piwi" evidence="3">
    <location>
        <begin position="493"/>
        <end position="797"/>
    </location>
</feature>
<protein>
    <recommendedName>
        <fullName evidence="2">Protein argonaute</fullName>
    </recommendedName>
</protein>
<gene>
    <name evidence="4" type="ORF">FHS59_000088</name>
</gene>
<dbReference type="GO" id="GO:0003676">
    <property type="term" value="F:nucleic acid binding"/>
    <property type="evidence" value="ECO:0007669"/>
    <property type="project" value="InterPro"/>
</dbReference>
<dbReference type="SUPFAM" id="SSF53098">
    <property type="entry name" value="Ribonuclease H-like"/>
    <property type="match status" value="1"/>
</dbReference>
<sequence length="809" mass="93151">MMNESNIFPIENLSALSAHYRLLEVIGLNSTGDDYDINIQYITKRLAFSLKHPVIIIHRNNTPFLVVKDEAKILEALPEDGLEAKYGDYVYFKDTNEVRFVDFQSQDPTEQEIILRFLQFDLSGEIRKDLRLWQPRSGDAFYNREPVRDAGSKDVAIYNGFIPRVVALPSGGYGICVDITKKYMSKFPLNTHMSNEEFNRLKRQKRRLVYRYGKSWFEIKPDELSQLGISKYRFKRESGSVTLLEDIRNAYNGSMPPHLAKIPDSASVLIYRNNEKQPKGAVAAMCYATYDTGDREVSMLHRESIIPPYFRRKYSRTVVSRHLSKLKHGDTIIQISLNPLSPDLGIFEYPDLQFKNDIILGSSPASKANIRVAKDKLGIERKKLLLSSKVGFYTNSPFERQYMLIPETIFNSFGNEKYFIKDLKKQVNTMHPTTEGWNPILIPYDNRNKTNPLEIGLEIISKLGKKADLMRGGYAVVILPGHLEKNKKMHDETAAMVVSESLNEYNIRASIMHTRILETCYGHEEINGEIKYYIKRVANKKFERLYQGYLFGVAVNQVLLNNERWPFILSTPLHSDLVIGIDVKQHIAGFTFVDKFSKNILPAWDKSQNKEKLSQDQVNRILVENISKFAEFSSEPIRKITFHRDGRVFQTEKEGIESAINFLIKTEVLPTDASYTIIEIPKNSKVPFRLFEVMGTFNIWKENKDNGKVLNPMMGTYTLLNEKEGYVCTTGREFKKTGTSKPLYVKYVSGTMPFKEILEDIYFLSHLAYTKPDDCSRNPVTIKMTDRRINLLGSEYNTQKASLLKSLNH</sequence>
<keyword evidence="5" id="KW-1185">Reference proteome</keyword>
<dbReference type="AlphaFoldDB" id="A0A841MCN1"/>
<accession>A0A841MCN1</accession>
<dbReference type="EMBL" id="JACIJO010000001">
    <property type="protein sequence ID" value="MBB6324473.1"/>
    <property type="molecule type" value="Genomic_DNA"/>
</dbReference>
<reference evidence="4 5" key="1">
    <citation type="submission" date="2020-08" db="EMBL/GenBank/DDBJ databases">
        <title>Genomic Encyclopedia of Type Strains, Phase IV (KMG-IV): sequencing the most valuable type-strain genomes for metagenomic binning, comparative biology and taxonomic classification.</title>
        <authorList>
            <person name="Goeker M."/>
        </authorList>
    </citation>
    <scope>NUCLEOTIDE SEQUENCE [LARGE SCALE GENOMIC DNA]</scope>
    <source>
        <strain evidence="4 5">DSM 102044</strain>
    </source>
</reference>
<organism evidence="4 5">
    <name type="scientific">Algoriphagus iocasae</name>
    <dbReference type="NCBI Taxonomy" id="1836499"/>
    <lineage>
        <taxon>Bacteria</taxon>
        <taxon>Pseudomonadati</taxon>
        <taxon>Bacteroidota</taxon>
        <taxon>Cytophagia</taxon>
        <taxon>Cytophagales</taxon>
        <taxon>Cyclobacteriaceae</taxon>
        <taxon>Algoriphagus</taxon>
    </lineage>
</organism>
<evidence type="ECO:0000313" key="4">
    <source>
        <dbReference type="EMBL" id="MBB6324473.1"/>
    </source>
</evidence>
<dbReference type="Gene3D" id="3.30.420.10">
    <property type="entry name" value="Ribonuclease H-like superfamily/Ribonuclease H"/>
    <property type="match status" value="1"/>
</dbReference>